<evidence type="ECO:0000259" key="3">
    <source>
        <dbReference type="PROSITE" id="PS51140"/>
    </source>
</evidence>
<feature type="compositionally biased region" description="Basic and acidic residues" evidence="1">
    <location>
        <begin position="153"/>
        <end position="162"/>
    </location>
</feature>
<dbReference type="PROSITE" id="PS51140">
    <property type="entry name" value="CUE"/>
    <property type="match status" value="1"/>
</dbReference>
<keyword evidence="5" id="KW-1185">Reference proteome</keyword>
<keyword evidence="2" id="KW-0812">Transmembrane</keyword>
<sequence>MAEQTLNIPQIIVFLAVTVLVVRWFLKPAPAGTPTSAGNRATRINPAQIDHLVQMFPQLDRRTVAWNLSRNGGNAQAITETVLGGRALEQPPTSFQLPPSRTGTPSGAQRQTANRQPAKPAQPDLITRYNLASKVGPSAESTAVEQPKSKAWSQDKNERQVNLQRRREEMILAARRKMEEKAKAEQKTA</sequence>
<comment type="caution">
    <text evidence="4">The sequence shown here is derived from an EMBL/GenBank/DDBJ whole genome shotgun (WGS) entry which is preliminary data.</text>
</comment>
<dbReference type="OrthoDB" id="3824970at2759"/>
<evidence type="ECO:0000256" key="2">
    <source>
        <dbReference type="SAM" id="Phobius"/>
    </source>
</evidence>
<accession>A0A9W8XUS1</accession>
<dbReference type="EMBL" id="JAPEUX010000001">
    <property type="protein sequence ID" value="KAJ4359923.1"/>
    <property type="molecule type" value="Genomic_DNA"/>
</dbReference>
<evidence type="ECO:0000313" key="5">
    <source>
        <dbReference type="Proteomes" id="UP001140513"/>
    </source>
</evidence>
<name>A0A9W8XUS1_9PLEO</name>
<protein>
    <recommendedName>
        <fullName evidence="3">CUE domain-containing protein</fullName>
    </recommendedName>
</protein>
<proteinExistence type="predicted"/>
<feature type="region of interest" description="Disordered" evidence="1">
    <location>
        <begin position="89"/>
        <end position="162"/>
    </location>
</feature>
<keyword evidence="2" id="KW-0472">Membrane</keyword>
<dbReference type="InterPro" id="IPR003892">
    <property type="entry name" value="CUE"/>
</dbReference>
<evidence type="ECO:0000313" key="4">
    <source>
        <dbReference type="EMBL" id="KAJ4359923.1"/>
    </source>
</evidence>
<dbReference type="RefSeq" id="XP_056076125.1">
    <property type="nucleotide sequence ID" value="XM_056209303.1"/>
</dbReference>
<dbReference type="Pfam" id="PF02845">
    <property type="entry name" value="CUE"/>
    <property type="match status" value="1"/>
</dbReference>
<dbReference type="GO" id="GO:0043130">
    <property type="term" value="F:ubiquitin binding"/>
    <property type="evidence" value="ECO:0007669"/>
    <property type="project" value="InterPro"/>
</dbReference>
<reference evidence="4" key="1">
    <citation type="submission" date="2022-10" db="EMBL/GenBank/DDBJ databases">
        <title>Tapping the CABI collections for fungal endophytes: first genome assemblies for Collariella, Neodidymelliopsis, Ascochyta clinopodiicola, Didymella pomorum, Didymosphaeria variabile, Neocosmospora piperis and Neocucurbitaria cava.</title>
        <authorList>
            <person name="Hill R."/>
        </authorList>
    </citation>
    <scope>NUCLEOTIDE SEQUENCE</scope>
    <source>
        <strain evidence="4">IMI 356815</strain>
    </source>
</reference>
<gene>
    <name evidence="4" type="ORF">N0V89_000482</name>
</gene>
<feature type="domain" description="CUE" evidence="3">
    <location>
        <begin position="44"/>
        <end position="87"/>
    </location>
</feature>
<evidence type="ECO:0000256" key="1">
    <source>
        <dbReference type="SAM" id="MobiDB-lite"/>
    </source>
</evidence>
<feature type="transmembrane region" description="Helical" evidence="2">
    <location>
        <begin position="6"/>
        <end position="26"/>
    </location>
</feature>
<dbReference type="GeneID" id="80904012"/>
<organism evidence="4 5">
    <name type="scientific">Didymosphaeria variabile</name>
    <dbReference type="NCBI Taxonomy" id="1932322"/>
    <lineage>
        <taxon>Eukaryota</taxon>
        <taxon>Fungi</taxon>
        <taxon>Dikarya</taxon>
        <taxon>Ascomycota</taxon>
        <taxon>Pezizomycotina</taxon>
        <taxon>Dothideomycetes</taxon>
        <taxon>Pleosporomycetidae</taxon>
        <taxon>Pleosporales</taxon>
        <taxon>Massarineae</taxon>
        <taxon>Didymosphaeriaceae</taxon>
        <taxon>Didymosphaeria</taxon>
    </lineage>
</organism>
<dbReference type="Proteomes" id="UP001140513">
    <property type="component" value="Unassembled WGS sequence"/>
</dbReference>
<dbReference type="AlphaFoldDB" id="A0A9W8XUS1"/>
<feature type="compositionally biased region" description="Polar residues" evidence="1">
    <location>
        <begin position="91"/>
        <end position="115"/>
    </location>
</feature>
<keyword evidence="2" id="KW-1133">Transmembrane helix</keyword>